<dbReference type="GO" id="GO:0009055">
    <property type="term" value="F:electron transfer activity"/>
    <property type="evidence" value="ECO:0007669"/>
    <property type="project" value="InterPro"/>
</dbReference>
<dbReference type="GO" id="GO:0046872">
    <property type="term" value="F:metal ion binding"/>
    <property type="evidence" value="ECO:0007669"/>
    <property type="project" value="UniProtKB-KW"/>
</dbReference>
<sequence>MKGLALYIVLAAAVLSEAGAAEAQDSAAGKAAFGKCQACHAVGAGAKNKLGPELNGLADRKAGAVAGYQYSPAMKSSGFAWDQSSFADFMKNPRTKVPGNKMAFAGMKDQAEIASLWAYLTRFNADGSSK</sequence>
<dbReference type="Pfam" id="PF00034">
    <property type="entry name" value="Cytochrom_C"/>
    <property type="match status" value="1"/>
</dbReference>
<evidence type="ECO:0000256" key="1">
    <source>
        <dbReference type="ARBA" id="ARBA00022448"/>
    </source>
</evidence>
<keyword evidence="2 6" id="KW-0349">Heme</keyword>
<dbReference type="InterPro" id="IPR002327">
    <property type="entry name" value="Cyt_c_1A/1B"/>
</dbReference>
<feature type="chain" id="PRO_5011622248" evidence="7">
    <location>
        <begin position="24"/>
        <end position="130"/>
    </location>
</feature>
<evidence type="ECO:0000259" key="8">
    <source>
        <dbReference type="PROSITE" id="PS51007"/>
    </source>
</evidence>
<dbReference type="OrthoDB" id="9805828at2"/>
<dbReference type="InterPro" id="IPR036909">
    <property type="entry name" value="Cyt_c-like_dom_sf"/>
</dbReference>
<keyword evidence="3 6" id="KW-0479">Metal-binding</keyword>
<keyword evidence="5 6" id="KW-0408">Iron</keyword>
<evidence type="ECO:0000256" key="7">
    <source>
        <dbReference type="SAM" id="SignalP"/>
    </source>
</evidence>
<keyword evidence="1" id="KW-0813">Transport</keyword>
<dbReference type="RefSeq" id="WP_092124294.1">
    <property type="nucleotide sequence ID" value="NZ_FNTH01000001.1"/>
</dbReference>
<evidence type="ECO:0000256" key="3">
    <source>
        <dbReference type="ARBA" id="ARBA00022723"/>
    </source>
</evidence>
<evidence type="ECO:0000256" key="6">
    <source>
        <dbReference type="PROSITE-ProRule" id="PRU00433"/>
    </source>
</evidence>
<evidence type="ECO:0000313" key="9">
    <source>
        <dbReference type="EMBL" id="SEE12833.1"/>
    </source>
</evidence>
<dbReference type="SUPFAM" id="SSF46626">
    <property type="entry name" value="Cytochrome c"/>
    <property type="match status" value="1"/>
</dbReference>
<keyword evidence="7" id="KW-0732">Signal</keyword>
<name>A0A1H5GAV1_9BRAD</name>
<proteinExistence type="predicted"/>
<dbReference type="Gene3D" id="1.10.760.10">
    <property type="entry name" value="Cytochrome c-like domain"/>
    <property type="match status" value="1"/>
</dbReference>
<dbReference type="InterPro" id="IPR009056">
    <property type="entry name" value="Cyt_c-like_dom"/>
</dbReference>
<feature type="signal peptide" evidence="7">
    <location>
        <begin position="1"/>
        <end position="23"/>
    </location>
</feature>
<dbReference type="Proteomes" id="UP000198992">
    <property type="component" value="Unassembled WGS sequence"/>
</dbReference>
<keyword evidence="4" id="KW-0249">Electron transport</keyword>
<dbReference type="AlphaFoldDB" id="A0A1H5GAV1"/>
<dbReference type="EMBL" id="FNTH01000001">
    <property type="protein sequence ID" value="SEE12833.1"/>
    <property type="molecule type" value="Genomic_DNA"/>
</dbReference>
<gene>
    <name evidence="9" type="ORF">SAMN05444164_7013</name>
</gene>
<reference evidence="9 10" key="1">
    <citation type="submission" date="2016-10" db="EMBL/GenBank/DDBJ databases">
        <authorList>
            <person name="de Groot N.N."/>
        </authorList>
    </citation>
    <scope>NUCLEOTIDE SEQUENCE [LARGE SCALE GENOMIC DNA]</scope>
    <source>
        <strain evidence="9 10">MT12</strain>
    </source>
</reference>
<dbReference type="GO" id="GO:0020037">
    <property type="term" value="F:heme binding"/>
    <property type="evidence" value="ECO:0007669"/>
    <property type="project" value="InterPro"/>
</dbReference>
<dbReference type="PROSITE" id="PS51007">
    <property type="entry name" value="CYTC"/>
    <property type="match status" value="1"/>
</dbReference>
<protein>
    <submittedName>
        <fullName evidence="9">Cytochrome c</fullName>
    </submittedName>
</protein>
<evidence type="ECO:0000313" key="10">
    <source>
        <dbReference type="Proteomes" id="UP000198992"/>
    </source>
</evidence>
<evidence type="ECO:0000256" key="5">
    <source>
        <dbReference type="ARBA" id="ARBA00023004"/>
    </source>
</evidence>
<dbReference type="PRINTS" id="PR00604">
    <property type="entry name" value="CYTCHRMECIAB"/>
</dbReference>
<feature type="domain" description="Cytochrome c" evidence="8">
    <location>
        <begin position="24"/>
        <end position="124"/>
    </location>
</feature>
<organism evidence="9 10">
    <name type="scientific">Bradyrhizobium erythrophlei</name>
    <dbReference type="NCBI Taxonomy" id="1437360"/>
    <lineage>
        <taxon>Bacteria</taxon>
        <taxon>Pseudomonadati</taxon>
        <taxon>Pseudomonadota</taxon>
        <taxon>Alphaproteobacteria</taxon>
        <taxon>Hyphomicrobiales</taxon>
        <taxon>Nitrobacteraceae</taxon>
        <taxon>Bradyrhizobium</taxon>
    </lineage>
</organism>
<accession>A0A1H5GAV1</accession>
<dbReference type="PANTHER" id="PTHR11961">
    <property type="entry name" value="CYTOCHROME C"/>
    <property type="match status" value="1"/>
</dbReference>
<evidence type="ECO:0000256" key="2">
    <source>
        <dbReference type="ARBA" id="ARBA00022617"/>
    </source>
</evidence>
<evidence type="ECO:0000256" key="4">
    <source>
        <dbReference type="ARBA" id="ARBA00022982"/>
    </source>
</evidence>